<proteinExistence type="inferred from homology"/>
<sequence length="313" mass="32769">MLPSILLGLPIAARLRERLATTYEVHGPFSPVTPEGVPEAARKARVLVTIGGNRTDKAMMDALPELGMIACYGTGFEGVDMAEAARRGIIVTHAKDANATSVAEFAMGLVIAASRDMGKGERALRAGKWRSLDSLGLVPGLAGNRMGVYGLGSIGAKIASRAAAFEMEVGYHGRGPKAGVPYVYHPTLKGMAEWCDVLVVAVRASAETRHAVNAEVLAALGRKGVVVNIARGSVIDEAALIEALEQGVIHGAGLDVFEHEPAVPERLLAVPNAVLTPHIAAFTTLAQRVQQKLVEESLAAFFAGETPANLVAA</sequence>
<dbReference type="PANTHER" id="PTHR10996:SF178">
    <property type="entry name" value="2-HYDROXYACID DEHYDROGENASE YGL185C-RELATED"/>
    <property type="match status" value="1"/>
</dbReference>
<keyword evidence="2" id="KW-0520">NAD</keyword>
<dbReference type="InterPro" id="IPR036291">
    <property type="entry name" value="NAD(P)-bd_dom_sf"/>
</dbReference>
<accession>A0ABS7A533</accession>
<dbReference type="PANTHER" id="PTHR10996">
    <property type="entry name" value="2-HYDROXYACID DEHYDROGENASE-RELATED"/>
    <property type="match status" value="1"/>
</dbReference>
<gene>
    <name evidence="6" type="ORF">KPL78_03235</name>
</gene>
<dbReference type="InterPro" id="IPR050223">
    <property type="entry name" value="D-isomer_2-hydroxyacid_DH"/>
</dbReference>
<protein>
    <submittedName>
        <fullName evidence="6">2-hydroxyacid dehydrogenase</fullName>
    </submittedName>
</protein>
<organism evidence="6 7">
    <name type="scientific">Roseomonas alba</name>
    <dbReference type="NCBI Taxonomy" id="2846776"/>
    <lineage>
        <taxon>Bacteria</taxon>
        <taxon>Pseudomonadati</taxon>
        <taxon>Pseudomonadota</taxon>
        <taxon>Alphaproteobacteria</taxon>
        <taxon>Acetobacterales</taxon>
        <taxon>Roseomonadaceae</taxon>
        <taxon>Roseomonas</taxon>
    </lineage>
</organism>
<feature type="domain" description="D-isomer specific 2-hydroxyacid dehydrogenase catalytic" evidence="4">
    <location>
        <begin position="22"/>
        <end position="311"/>
    </location>
</feature>
<comment type="similarity">
    <text evidence="3">Belongs to the D-isomer specific 2-hydroxyacid dehydrogenase family.</text>
</comment>
<dbReference type="InterPro" id="IPR006140">
    <property type="entry name" value="D-isomer_DH_NAD-bd"/>
</dbReference>
<evidence type="ECO:0000256" key="1">
    <source>
        <dbReference type="ARBA" id="ARBA00023002"/>
    </source>
</evidence>
<evidence type="ECO:0000256" key="2">
    <source>
        <dbReference type="ARBA" id="ARBA00023027"/>
    </source>
</evidence>
<dbReference type="Pfam" id="PF00389">
    <property type="entry name" value="2-Hacid_dh"/>
    <property type="match status" value="1"/>
</dbReference>
<keyword evidence="1 3" id="KW-0560">Oxidoreductase</keyword>
<reference evidence="6 7" key="1">
    <citation type="submission" date="2021-07" db="EMBL/GenBank/DDBJ databases">
        <authorList>
            <person name="So Y."/>
        </authorList>
    </citation>
    <scope>NUCLEOTIDE SEQUENCE [LARGE SCALE GENOMIC DNA]</scope>
    <source>
        <strain evidence="6 7">HJA6</strain>
    </source>
</reference>
<dbReference type="SUPFAM" id="SSF52283">
    <property type="entry name" value="Formate/glycerate dehydrogenase catalytic domain-like"/>
    <property type="match status" value="1"/>
</dbReference>
<evidence type="ECO:0000259" key="4">
    <source>
        <dbReference type="Pfam" id="PF00389"/>
    </source>
</evidence>
<dbReference type="SUPFAM" id="SSF51735">
    <property type="entry name" value="NAD(P)-binding Rossmann-fold domains"/>
    <property type="match status" value="1"/>
</dbReference>
<dbReference type="RefSeq" id="WP_219761413.1">
    <property type="nucleotide sequence ID" value="NZ_JAHYBZ010000001.1"/>
</dbReference>
<dbReference type="CDD" id="cd12156">
    <property type="entry name" value="HPPR"/>
    <property type="match status" value="1"/>
</dbReference>
<dbReference type="Gene3D" id="3.40.50.720">
    <property type="entry name" value="NAD(P)-binding Rossmann-like Domain"/>
    <property type="match status" value="2"/>
</dbReference>
<comment type="caution">
    <text evidence="6">The sequence shown here is derived from an EMBL/GenBank/DDBJ whole genome shotgun (WGS) entry which is preliminary data.</text>
</comment>
<evidence type="ECO:0000313" key="7">
    <source>
        <dbReference type="Proteomes" id="UP001196565"/>
    </source>
</evidence>
<feature type="domain" description="D-isomer specific 2-hydroxyacid dehydrogenase NAD-binding" evidence="5">
    <location>
        <begin position="107"/>
        <end position="280"/>
    </location>
</feature>
<dbReference type="Proteomes" id="UP001196565">
    <property type="component" value="Unassembled WGS sequence"/>
</dbReference>
<name>A0ABS7A533_9PROT</name>
<dbReference type="Pfam" id="PF02826">
    <property type="entry name" value="2-Hacid_dh_C"/>
    <property type="match status" value="1"/>
</dbReference>
<evidence type="ECO:0000313" key="6">
    <source>
        <dbReference type="EMBL" id="MBW6396842.1"/>
    </source>
</evidence>
<dbReference type="InterPro" id="IPR006139">
    <property type="entry name" value="D-isomer_2_OHA_DH_cat_dom"/>
</dbReference>
<dbReference type="EMBL" id="JAHYBZ010000001">
    <property type="protein sequence ID" value="MBW6396842.1"/>
    <property type="molecule type" value="Genomic_DNA"/>
</dbReference>
<evidence type="ECO:0000259" key="5">
    <source>
        <dbReference type="Pfam" id="PF02826"/>
    </source>
</evidence>
<evidence type="ECO:0000256" key="3">
    <source>
        <dbReference type="RuleBase" id="RU003719"/>
    </source>
</evidence>
<keyword evidence="7" id="KW-1185">Reference proteome</keyword>